<evidence type="ECO:0000256" key="5">
    <source>
        <dbReference type="SAM" id="Phobius"/>
    </source>
</evidence>
<dbReference type="Gene3D" id="3.40.50.300">
    <property type="entry name" value="P-loop containing nucleotide triphosphate hydrolases"/>
    <property type="match status" value="1"/>
</dbReference>
<dbReference type="OrthoDB" id="1792351at2"/>
<feature type="transmembrane region" description="Helical" evidence="5">
    <location>
        <begin position="154"/>
        <end position="173"/>
    </location>
</feature>
<evidence type="ECO:0000313" key="7">
    <source>
        <dbReference type="EMBL" id="PYG87095.1"/>
    </source>
</evidence>
<dbReference type="GO" id="GO:0016887">
    <property type="term" value="F:ATP hydrolysis activity"/>
    <property type="evidence" value="ECO:0007669"/>
    <property type="project" value="InterPro"/>
</dbReference>
<evidence type="ECO:0000256" key="4">
    <source>
        <dbReference type="ARBA" id="ARBA00022840"/>
    </source>
</evidence>
<dbReference type="InterPro" id="IPR050763">
    <property type="entry name" value="ABC_transporter_ATP-binding"/>
</dbReference>
<comment type="similarity">
    <text evidence="1">Belongs to the ABC transporter superfamily.</text>
</comment>
<comment type="caution">
    <text evidence="7">The sequence shown here is derived from an EMBL/GenBank/DDBJ whole genome shotgun (WGS) entry which is preliminary data.</text>
</comment>
<evidence type="ECO:0000256" key="3">
    <source>
        <dbReference type="ARBA" id="ARBA00022741"/>
    </source>
</evidence>
<evidence type="ECO:0000313" key="8">
    <source>
        <dbReference type="Proteomes" id="UP000248132"/>
    </source>
</evidence>
<gene>
    <name evidence="7" type="ORF">LY28_02478</name>
</gene>
<reference evidence="7 8" key="1">
    <citation type="submission" date="2018-06" db="EMBL/GenBank/DDBJ databases">
        <title>Genomic Encyclopedia of Type Strains, Phase I: the one thousand microbial genomes (KMG-I) project.</title>
        <authorList>
            <person name="Kyrpides N."/>
        </authorList>
    </citation>
    <scope>NUCLEOTIDE SEQUENCE [LARGE SCALE GENOMIC DNA]</scope>
    <source>
        <strain evidence="7 8">DSM 19573</strain>
    </source>
</reference>
<dbReference type="AlphaFoldDB" id="A0A318XIT3"/>
<evidence type="ECO:0000259" key="6">
    <source>
        <dbReference type="PROSITE" id="PS50893"/>
    </source>
</evidence>
<name>A0A318XIT3_9FIRM</name>
<dbReference type="PROSITE" id="PS50893">
    <property type="entry name" value="ABC_TRANSPORTER_2"/>
    <property type="match status" value="1"/>
</dbReference>
<feature type="domain" description="ABC transporter" evidence="6">
    <location>
        <begin position="6"/>
        <end position="247"/>
    </location>
</feature>
<dbReference type="GO" id="GO:0005524">
    <property type="term" value="F:ATP binding"/>
    <property type="evidence" value="ECO:0007669"/>
    <property type="project" value="UniProtKB-KW"/>
</dbReference>
<evidence type="ECO:0000256" key="1">
    <source>
        <dbReference type="ARBA" id="ARBA00005417"/>
    </source>
</evidence>
<keyword evidence="2" id="KW-0813">Transport</keyword>
<keyword evidence="4 7" id="KW-0067">ATP-binding</keyword>
<dbReference type="Proteomes" id="UP000248132">
    <property type="component" value="Unassembled WGS sequence"/>
</dbReference>
<keyword evidence="5" id="KW-0472">Membrane</keyword>
<keyword evidence="5" id="KW-0812">Transmembrane</keyword>
<dbReference type="PANTHER" id="PTHR42711:SF5">
    <property type="entry name" value="ABC TRANSPORTER ATP-BINDING PROTEIN NATA"/>
    <property type="match status" value="1"/>
</dbReference>
<feature type="transmembrane region" description="Helical" evidence="5">
    <location>
        <begin position="128"/>
        <end position="148"/>
    </location>
</feature>
<keyword evidence="5" id="KW-1133">Transmembrane helix</keyword>
<keyword evidence="3" id="KW-0547">Nucleotide-binding</keyword>
<dbReference type="SUPFAM" id="SSF52540">
    <property type="entry name" value="P-loop containing nucleoside triphosphate hydrolases"/>
    <property type="match status" value="1"/>
</dbReference>
<organism evidence="7 8">
    <name type="scientific">Ruminiclostridium sufflavum DSM 19573</name>
    <dbReference type="NCBI Taxonomy" id="1121337"/>
    <lineage>
        <taxon>Bacteria</taxon>
        <taxon>Bacillati</taxon>
        <taxon>Bacillota</taxon>
        <taxon>Clostridia</taxon>
        <taxon>Eubacteriales</taxon>
        <taxon>Oscillospiraceae</taxon>
        <taxon>Ruminiclostridium</taxon>
    </lineage>
</organism>
<dbReference type="RefSeq" id="WP_110462492.1">
    <property type="nucleotide sequence ID" value="NZ_QKMR01000014.1"/>
</dbReference>
<accession>A0A318XIT3</accession>
<dbReference type="EMBL" id="QKMR01000014">
    <property type="protein sequence ID" value="PYG87095.1"/>
    <property type="molecule type" value="Genomic_DNA"/>
</dbReference>
<proteinExistence type="inferred from homology"/>
<sequence length="325" mass="37048">MQAPAIYMKNLYSSEYYISKEDAASQNEHVLKDISFAANPGELWSIMGSSVFEMKLMLDIMANAKSYEKGNLMLAGFDTTKRKRTILPHVFYIGSTNMAFGNMNVLEYLMFITGGYSSRDSVSRQEYLLNYLLASDLGYICLTPITLLTSQEKSIIILAAAILSDSALIIMNFPRLMYNEQEINSFGKLISRLPYLEKTLVISTQCYEMAQLISSHVCYIDKGRILYKGSLSKFLDKYDRVIYLLGADNFSYMVQSLKYALPQFEYRIEEETLQIIDNNDNADTKQAAAKIFQTLKDFNIEPGFVLKSNKTIKNSIQGLMKQYDI</sequence>
<dbReference type="PANTHER" id="PTHR42711">
    <property type="entry name" value="ABC TRANSPORTER ATP-BINDING PROTEIN"/>
    <property type="match status" value="1"/>
</dbReference>
<evidence type="ECO:0000256" key="2">
    <source>
        <dbReference type="ARBA" id="ARBA00022448"/>
    </source>
</evidence>
<dbReference type="InterPro" id="IPR027417">
    <property type="entry name" value="P-loop_NTPase"/>
</dbReference>
<dbReference type="InterPro" id="IPR003439">
    <property type="entry name" value="ABC_transporter-like_ATP-bd"/>
</dbReference>
<keyword evidence="8" id="KW-1185">Reference proteome</keyword>
<protein>
    <submittedName>
        <fullName evidence="7">ABC-2 type transport system ATP-binding protein</fullName>
    </submittedName>
</protein>